<feature type="region of interest" description="Disordered" evidence="1">
    <location>
        <begin position="33"/>
        <end position="56"/>
    </location>
</feature>
<evidence type="ECO:0000313" key="2">
    <source>
        <dbReference type="EMBL" id="MCW3787399.1"/>
    </source>
</evidence>
<evidence type="ECO:0000313" key="3">
    <source>
        <dbReference type="Proteomes" id="UP001209229"/>
    </source>
</evidence>
<proteinExistence type="predicted"/>
<dbReference type="RefSeq" id="WP_301190964.1">
    <property type="nucleotide sequence ID" value="NZ_JAPDPJ010000029.1"/>
</dbReference>
<dbReference type="Proteomes" id="UP001209229">
    <property type="component" value="Unassembled WGS sequence"/>
</dbReference>
<reference evidence="2" key="1">
    <citation type="submission" date="2022-10" db="EMBL/GenBank/DDBJ databases">
        <authorList>
            <person name="Yu W.X."/>
        </authorList>
    </citation>
    <scope>NUCLEOTIDE SEQUENCE</scope>
    <source>
        <strain evidence="2">AAT</strain>
    </source>
</reference>
<keyword evidence="3" id="KW-1185">Reference proteome</keyword>
<feature type="compositionally biased region" description="Low complexity" evidence="1">
    <location>
        <begin position="36"/>
        <end position="55"/>
    </location>
</feature>
<comment type="caution">
    <text evidence="2">The sequence shown here is derived from an EMBL/GenBank/DDBJ whole genome shotgun (WGS) entry which is preliminary data.</text>
</comment>
<organism evidence="2 3">
    <name type="scientific">Plebeiibacterium sediminum</name>
    <dbReference type="NCBI Taxonomy" id="2992112"/>
    <lineage>
        <taxon>Bacteria</taxon>
        <taxon>Pseudomonadati</taxon>
        <taxon>Bacteroidota</taxon>
        <taxon>Bacteroidia</taxon>
        <taxon>Marinilabiliales</taxon>
        <taxon>Marinilabiliaceae</taxon>
        <taxon>Plebeiibacterium</taxon>
    </lineage>
</organism>
<gene>
    <name evidence="2" type="ORF">OM075_13045</name>
</gene>
<dbReference type="AlphaFoldDB" id="A0AAE3M5B3"/>
<protein>
    <submittedName>
        <fullName evidence="2">Uncharacterized protein</fullName>
    </submittedName>
</protein>
<evidence type="ECO:0000256" key="1">
    <source>
        <dbReference type="SAM" id="MobiDB-lite"/>
    </source>
</evidence>
<dbReference type="EMBL" id="JAPDPJ010000029">
    <property type="protein sequence ID" value="MCW3787399.1"/>
    <property type="molecule type" value="Genomic_DNA"/>
</dbReference>
<accession>A0AAE3M5B3</accession>
<name>A0AAE3M5B3_9BACT</name>
<sequence length="263" mass="30220">MINFKQIVIMLLLLIPATSLICQVRDIKEDIKNDKSSTSSSKSYSSTYSSNRSSSCYEDESFGDWIAGEIFYGIVKGVGFVTYQAQSNVLENRDRYPNIISFEAGLDWGTTFSENTLNPSVRLNWGIFASDFRYSELMDNTGRLRSWDWQVLVVRVPIKNLKINYGIGFTSILDPVESYFESSTGFDLNLINSKLNFNGNYRWTKRKSDERYRQEVKVTGDFTVINNGTFHVSPMIGCTYQEYFGKHHYLFLNAGFKIRLGKN</sequence>